<evidence type="ECO:0000313" key="1">
    <source>
        <dbReference type="EMBL" id="KAI6092939.1"/>
    </source>
</evidence>
<keyword evidence="2" id="KW-1185">Reference proteome</keyword>
<accession>A0ACC0DJS7</accession>
<name>A0ACC0DJS7_9PEZI</name>
<dbReference type="Proteomes" id="UP001497680">
    <property type="component" value="Unassembled WGS sequence"/>
</dbReference>
<evidence type="ECO:0000313" key="2">
    <source>
        <dbReference type="Proteomes" id="UP001497680"/>
    </source>
</evidence>
<comment type="caution">
    <text evidence="1">The sequence shown here is derived from an EMBL/GenBank/DDBJ whole genome shotgun (WGS) entry which is preliminary data.</text>
</comment>
<protein>
    <submittedName>
        <fullName evidence="1">Uncharacterized protein</fullName>
    </submittedName>
</protein>
<organism evidence="1 2">
    <name type="scientific">Hypoxylon rubiginosum</name>
    <dbReference type="NCBI Taxonomy" id="110542"/>
    <lineage>
        <taxon>Eukaryota</taxon>
        <taxon>Fungi</taxon>
        <taxon>Dikarya</taxon>
        <taxon>Ascomycota</taxon>
        <taxon>Pezizomycotina</taxon>
        <taxon>Sordariomycetes</taxon>
        <taxon>Xylariomycetidae</taxon>
        <taxon>Xylariales</taxon>
        <taxon>Hypoxylaceae</taxon>
        <taxon>Hypoxylon</taxon>
    </lineage>
</organism>
<sequence length="81" mass="8949">MSTSAMKVNGNFLKDFIIALAVGSVATILILTLVCILAQCGPRMFGRVTRRERWFGSTLEEGHRELPLVPGSSHLEVEKFT</sequence>
<proteinExistence type="predicted"/>
<reference evidence="1 2" key="1">
    <citation type="journal article" date="2022" name="New Phytol.">
        <title>Ecological generalism drives hyperdiversity of secondary metabolite gene clusters in xylarialean endophytes.</title>
        <authorList>
            <person name="Franco M.E.E."/>
            <person name="Wisecaver J.H."/>
            <person name="Arnold A.E."/>
            <person name="Ju Y.M."/>
            <person name="Slot J.C."/>
            <person name="Ahrendt S."/>
            <person name="Moore L.P."/>
            <person name="Eastman K.E."/>
            <person name="Scott K."/>
            <person name="Konkel Z."/>
            <person name="Mondo S.J."/>
            <person name="Kuo A."/>
            <person name="Hayes R.D."/>
            <person name="Haridas S."/>
            <person name="Andreopoulos B."/>
            <person name="Riley R."/>
            <person name="LaButti K."/>
            <person name="Pangilinan J."/>
            <person name="Lipzen A."/>
            <person name="Amirebrahimi M."/>
            <person name="Yan J."/>
            <person name="Adam C."/>
            <person name="Keymanesh K."/>
            <person name="Ng V."/>
            <person name="Louie K."/>
            <person name="Northen T."/>
            <person name="Drula E."/>
            <person name="Henrissat B."/>
            <person name="Hsieh H.M."/>
            <person name="Youens-Clark K."/>
            <person name="Lutzoni F."/>
            <person name="Miadlikowska J."/>
            <person name="Eastwood D.C."/>
            <person name="Hamelin R.C."/>
            <person name="Grigoriev I.V."/>
            <person name="U'Ren J.M."/>
        </authorList>
    </citation>
    <scope>NUCLEOTIDE SEQUENCE [LARGE SCALE GENOMIC DNA]</scope>
    <source>
        <strain evidence="1 2">ER1909</strain>
    </source>
</reference>
<gene>
    <name evidence="1" type="ORF">F4821DRAFT_223598</name>
</gene>
<dbReference type="EMBL" id="MU394282">
    <property type="protein sequence ID" value="KAI6092939.1"/>
    <property type="molecule type" value="Genomic_DNA"/>
</dbReference>